<sequence>MKLSLLMTGQIRDRRKFETIVDGVTAAKSCFDKIVFSSWSDHVSIAREVFSSRESAVEIDFCDSLQVLPLRAVINRDIMSFLAQHQQISFGVGRLDRDSYVIRIRSDAEFSSSSAFVELIELVKRCWAIPDYQQKSMVIGASFMIPYFFDDRILLLTPNAADCIRNVRLESLYSFDYYNLFPEYIIYSSVIEAGCTENLFCRHDHRYRMRDGNDRFSDYDFCVFGSAYSNYVANYLDKTSSNVAFFRDAAINCGFVELFDQIFTKIGFDCVDWATFENNWMKHIDRYSAQYSIWIQRGGELSSASDAEVESQKQTFNFVYSEYANGKYDNVIRLSQAGRGSLFERNYAELEGASLFLLGHIEQATELLWQNFSDGHRGPEQMFYLVTGLAAAKETSKFNTVARTLVSTFSAEERFVQHVCAAASVHGIKMDFDPNVFRAVATIKKT</sequence>
<dbReference type="EMBL" id="VJMF01000040">
    <property type="protein sequence ID" value="TRL33953.1"/>
    <property type="molecule type" value="Genomic_DNA"/>
</dbReference>
<accession>A0A549SWD7</accession>
<dbReference type="AlphaFoldDB" id="A0A549SWD7"/>
<protein>
    <submittedName>
        <fullName evidence="1">Uncharacterized protein</fullName>
    </submittedName>
</protein>
<reference evidence="1 2" key="1">
    <citation type="submission" date="2019-07" db="EMBL/GenBank/DDBJ databases">
        <title>Ln-dependent methylotrophs.</title>
        <authorList>
            <person name="Tani A."/>
        </authorList>
    </citation>
    <scope>NUCLEOTIDE SEQUENCE [LARGE SCALE GENOMIC DNA]</scope>
    <source>
        <strain evidence="1 2">SM89A</strain>
    </source>
</reference>
<evidence type="ECO:0000313" key="2">
    <source>
        <dbReference type="Proteomes" id="UP000316781"/>
    </source>
</evidence>
<proteinExistence type="predicted"/>
<organism evidence="1 2">
    <name type="scientific">Methylosinus sporium</name>
    <dbReference type="NCBI Taxonomy" id="428"/>
    <lineage>
        <taxon>Bacteria</taxon>
        <taxon>Pseudomonadati</taxon>
        <taxon>Pseudomonadota</taxon>
        <taxon>Alphaproteobacteria</taxon>
        <taxon>Hyphomicrobiales</taxon>
        <taxon>Methylocystaceae</taxon>
        <taxon>Methylosinus</taxon>
    </lineage>
</organism>
<name>A0A549SWD7_METSR</name>
<gene>
    <name evidence="1" type="ORF">FM996_10490</name>
</gene>
<comment type="caution">
    <text evidence="1">The sequence shown here is derived from an EMBL/GenBank/DDBJ whole genome shotgun (WGS) entry which is preliminary data.</text>
</comment>
<dbReference type="Proteomes" id="UP000316781">
    <property type="component" value="Unassembled WGS sequence"/>
</dbReference>
<evidence type="ECO:0000313" key="1">
    <source>
        <dbReference type="EMBL" id="TRL33953.1"/>
    </source>
</evidence>